<feature type="non-terminal residue" evidence="1">
    <location>
        <position position="57"/>
    </location>
</feature>
<comment type="caution">
    <text evidence="1">The sequence shown here is derived from an EMBL/GenBank/DDBJ whole genome shotgun (WGS) entry which is preliminary data.</text>
</comment>
<accession>A0A392QQY6</accession>
<reference evidence="1 2" key="1">
    <citation type="journal article" date="2018" name="Front. Plant Sci.">
        <title>Red Clover (Trifolium pratense) and Zigzag Clover (T. medium) - A Picture of Genomic Similarities and Differences.</title>
        <authorList>
            <person name="Dluhosova J."/>
            <person name="Istvanek J."/>
            <person name="Nedelnik J."/>
            <person name="Repkova J."/>
        </authorList>
    </citation>
    <scope>NUCLEOTIDE SEQUENCE [LARGE SCALE GENOMIC DNA]</scope>
    <source>
        <strain evidence="2">cv. 10/8</strain>
        <tissue evidence="1">Leaf</tissue>
    </source>
</reference>
<keyword evidence="2" id="KW-1185">Reference proteome</keyword>
<name>A0A392QQY6_9FABA</name>
<proteinExistence type="predicted"/>
<dbReference type="PANTHER" id="PTHR32370">
    <property type="entry name" value="OS12G0117600 PROTEIN"/>
    <property type="match status" value="1"/>
</dbReference>
<evidence type="ECO:0000313" key="2">
    <source>
        <dbReference type="Proteomes" id="UP000265520"/>
    </source>
</evidence>
<organism evidence="1 2">
    <name type="scientific">Trifolium medium</name>
    <dbReference type="NCBI Taxonomy" id="97028"/>
    <lineage>
        <taxon>Eukaryota</taxon>
        <taxon>Viridiplantae</taxon>
        <taxon>Streptophyta</taxon>
        <taxon>Embryophyta</taxon>
        <taxon>Tracheophyta</taxon>
        <taxon>Spermatophyta</taxon>
        <taxon>Magnoliopsida</taxon>
        <taxon>eudicotyledons</taxon>
        <taxon>Gunneridae</taxon>
        <taxon>Pentapetalae</taxon>
        <taxon>rosids</taxon>
        <taxon>fabids</taxon>
        <taxon>Fabales</taxon>
        <taxon>Fabaceae</taxon>
        <taxon>Papilionoideae</taxon>
        <taxon>50 kb inversion clade</taxon>
        <taxon>NPAAA clade</taxon>
        <taxon>Hologalegina</taxon>
        <taxon>IRL clade</taxon>
        <taxon>Trifolieae</taxon>
        <taxon>Trifolium</taxon>
    </lineage>
</organism>
<sequence>FPLVSKCGKIVRTYEESKNTNEKNPTMVLEDFPGGPDTFLIVAKFCYGFRVELTAKN</sequence>
<dbReference type="InterPro" id="IPR043454">
    <property type="entry name" value="NPH3/RPT2-like"/>
</dbReference>
<feature type="non-terminal residue" evidence="1">
    <location>
        <position position="1"/>
    </location>
</feature>
<evidence type="ECO:0000313" key="1">
    <source>
        <dbReference type="EMBL" id="MCI26801.1"/>
    </source>
</evidence>
<dbReference type="AlphaFoldDB" id="A0A392QQY6"/>
<dbReference type="Proteomes" id="UP000265520">
    <property type="component" value="Unassembled WGS sequence"/>
</dbReference>
<protein>
    <submittedName>
        <fullName evidence="1">BTB/POZ domain-containing protein</fullName>
    </submittedName>
</protein>
<dbReference type="EMBL" id="LXQA010155405">
    <property type="protein sequence ID" value="MCI26801.1"/>
    <property type="molecule type" value="Genomic_DNA"/>
</dbReference>